<dbReference type="InterPro" id="IPR000719">
    <property type="entry name" value="Prot_kinase_dom"/>
</dbReference>
<feature type="domain" description="Protein kinase" evidence="9">
    <location>
        <begin position="100"/>
        <end position="468"/>
    </location>
</feature>
<evidence type="ECO:0000259" key="9">
    <source>
        <dbReference type="PROSITE" id="PS50011"/>
    </source>
</evidence>
<evidence type="ECO:0000313" key="11">
    <source>
        <dbReference type="Proteomes" id="UP000250043"/>
    </source>
</evidence>
<dbReference type="OrthoDB" id="5979581at2759"/>
<organism evidence="10 11">
    <name type="scientific">Obba rivulosa</name>
    <dbReference type="NCBI Taxonomy" id="1052685"/>
    <lineage>
        <taxon>Eukaryota</taxon>
        <taxon>Fungi</taxon>
        <taxon>Dikarya</taxon>
        <taxon>Basidiomycota</taxon>
        <taxon>Agaricomycotina</taxon>
        <taxon>Agaricomycetes</taxon>
        <taxon>Polyporales</taxon>
        <taxon>Gelatoporiaceae</taxon>
        <taxon>Obba</taxon>
    </lineage>
</organism>
<keyword evidence="3" id="KW-0808">Transferase</keyword>
<dbReference type="GO" id="GO:0000245">
    <property type="term" value="P:spliceosomal complex assembly"/>
    <property type="evidence" value="ECO:0007669"/>
    <property type="project" value="TreeGrafter"/>
</dbReference>
<dbReference type="SUPFAM" id="SSF56112">
    <property type="entry name" value="Protein kinase-like (PK-like)"/>
    <property type="match status" value="1"/>
</dbReference>
<dbReference type="PANTHER" id="PTHR47634">
    <property type="entry name" value="PROTEIN KINASE DOMAIN-CONTAINING PROTEIN-RELATED"/>
    <property type="match status" value="1"/>
</dbReference>
<dbReference type="EMBL" id="KV722509">
    <property type="protein sequence ID" value="OCH86861.1"/>
    <property type="molecule type" value="Genomic_DNA"/>
</dbReference>
<reference evidence="10 11" key="1">
    <citation type="submission" date="2016-07" db="EMBL/GenBank/DDBJ databases">
        <title>Draft genome of the white-rot fungus Obba rivulosa 3A-2.</title>
        <authorList>
            <consortium name="DOE Joint Genome Institute"/>
            <person name="Miettinen O."/>
            <person name="Riley R."/>
            <person name="Acob R."/>
            <person name="Barry K."/>
            <person name="Cullen D."/>
            <person name="De Vries R."/>
            <person name="Hainaut M."/>
            <person name="Hatakka A."/>
            <person name="Henrissat B."/>
            <person name="Hilden K."/>
            <person name="Kuo R."/>
            <person name="Labutti K."/>
            <person name="Lipzen A."/>
            <person name="Makela M.R."/>
            <person name="Sandor L."/>
            <person name="Spatafora J.W."/>
            <person name="Grigoriev I.V."/>
            <person name="Hibbett D.S."/>
        </authorList>
    </citation>
    <scope>NUCLEOTIDE SEQUENCE [LARGE SCALE GENOMIC DNA]</scope>
    <source>
        <strain evidence="10 11">3A-2</strain>
    </source>
</reference>
<dbReference type="Gene3D" id="1.10.510.10">
    <property type="entry name" value="Transferase(Phosphotransferase) domain 1"/>
    <property type="match status" value="1"/>
</dbReference>
<comment type="catalytic activity">
    <reaction evidence="8">
        <text>L-seryl-[protein] + ATP = O-phospho-L-seryl-[protein] + ADP + H(+)</text>
        <dbReference type="Rhea" id="RHEA:17989"/>
        <dbReference type="Rhea" id="RHEA-COMP:9863"/>
        <dbReference type="Rhea" id="RHEA-COMP:11604"/>
        <dbReference type="ChEBI" id="CHEBI:15378"/>
        <dbReference type="ChEBI" id="CHEBI:29999"/>
        <dbReference type="ChEBI" id="CHEBI:30616"/>
        <dbReference type="ChEBI" id="CHEBI:83421"/>
        <dbReference type="ChEBI" id="CHEBI:456216"/>
        <dbReference type="EC" id="2.7.11.1"/>
    </reaction>
</comment>
<dbReference type="AlphaFoldDB" id="A0A8E2DHD3"/>
<proteinExistence type="predicted"/>
<name>A0A8E2DHD3_9APHY</name>
<evidence type="ECO:0000256" key="4">
    <source>
        <dbReference type="ARBA" id="ARBA00022741"/>
    </source>
</evidence>
<dbReference type="EC" id="2.7.11.1" evidence="1"/>
<dbReference type="InterPro" id="IPR011009">
    <property type="entry name" value="Kinase-like_dom_sf"/>
</dbReference>
<evidence type="ECO:0000256" key="2">
    <source>
        <dbReference type="ARBA" id="ARBA00022527"/>
    </source>
</evidence>
<evidence type="ECO:0000256" key="6">
    <source>
        <dbReference type="ARBA" id="ARBA00022840"/>
    </source>
</evidence>
<evidence type="ECO:0000256" key="5">
    <source>
        <dbReference type="ARBA" id="ARBA00022777"/>
    </source>
</evidence>
<evidence type="ECO:0000256" key="1">
    <source>
        <dbReference type="ARBA" id="ARBA00012513"/>
    </source>
</evidence>
<dbReference type="GO" id="GO:0050684">
    <property type="term" value="P:regulation of mRNA processing"/>
    <property type="evidence" value="ECO:0007669"/>
    <property type="project" value="TreeGrafter"/>
</dbReference>
<dbReference type="GO" id="GO:0004674">
    <property type="term" value="F:protein serine/threonine kinase activity"/>
    <property type="evidence" value="ECO:0007669"/>
    <property type="project" value="UniProtKB-KW"/>
</dbReference>
<dbReference type="GO" id="GO:0005524">
    <property type="term" value="F:ATP binding"/>
    <property type="evidence" value="ECO:0007669"/>
    <property type="project" value="UniProtKB-KW"/>
</dbReference>
<evidence type="ECO:0000313" key="10">
    <source>
        <dbReference type="EMBL" id="OCH86861.1"/>
    </source>
</evidence>
<dbReference type="Proteomes" id="UP000250043">
    <property type="component" value="Unassembled WGS sequence"/>
</dbReference>
<protein>
    <recommendedName>
        <fullName evidence="1">non-specific serine/threonine protein kinase</fullName>
        <ecNumber evidence="1">2.7.11.1</ecNumber>
    </recommendedName>
</protein>
<dbReference type="Gene3D" id="3.30.200.20">
    <property type="entry name" value="Phosphorylase Kinase, domain 1"/>
    <property type="match status" value="1"/>
</dbReference>
<accession>A0A8E2DHD3</accession>
<comment type="catalytic activity">
    <reaction evidence="7">
        <text>L-threonyl-[protein] + ATP = O-phospho-L-threonyl-[protein] + ADP + H(+)</text>
        <dbReference type="Rhea" id="RHEA:46608"/>
        <dbReference type="Rhea" id="RHEA-COMP:11060"/>
        <dbReference type="Rhea" id="RHEA-COMP:11605"/>
        <dbReference type="ChEBI" id="CHEBI:15378"/>
        <dbReference type="ChEBI" id="CHEBI:30013"/>
        <dbReference type="ChEBI" id="CHEBI:30616"/>
        <dbReference type="ChEBI" id="CHEBI:61977"/>
        <dbReference type="ChEBI" id="CHEBI:456216"/>
        <dbReference type="EC" id="2.7.11.1"/>
    </reaction>
</comment>
<keyword evidence="5 10" id="KW-0418">Kinase</keyword>
<evidence type="ECO:0000256" key="3">
    <source>
        <dbReference type="ARBA" id="ARBA00022679"/>
    </source>
</evidence>
<dbReference type="PROSITE" id="PS50011">
    <property type="entry name" value="PROTEIN_KINASE_DOM"/>
    <property type="match status" value="1"/>
</dbReference>
<keyword evidence="6" id="KW-0067">ATP-binding</keyword>
<keyword evidence="4" id="KW-0547">Nucleotide-binding</keyword>
<evidence type="ECO:0000256" key="7">
    <source>
        <dbReference type="ARBA" id="ARBA00047899"/>
    </source>
</evidence>
<evidence type="ECO:0000256" key="8">
    <source>
        <dbReference type="ARBA" id="ARBA00048679"/>
    </source>
</evidence>
<dbReference type="Pfam" id="PF00069">
    <property type="entry name" value="Pkinase"/>
    <property type="match status" value="1"/>
</dbReference>
<sequence length="471" mass="53842">MRRVATGLRRAVPNLSRSGPSHSLLVPRSLFSSTRPSNVFHIMDNKQRIPGIPKFTLSLDEEGKHVFECDEEPHMCWLYNYGYMPLHLGQMIVDTPERKLEIIRKLGFGPSSSTWLARVHRGLYPTRYVAVKVVTTESSELFDTSWSDRSDLWRSIQTADPQHPGHRHCAHWRVYDTFTCDSVHGNHMCLVTNILGPDMATLRSCRNGGTFPVHQAKRIIKETLLALDYLHTACKVIYTDVRPDNVLASLTTADEDIETYLMRHYPEVYPPRIVPELSRKPIITIRSQPLFVDDPHRTEDFSVCLVGYDRVITLKDCPNMQSYEPQSAHLCAPEVYLGHPWSTPIDIWSLGCIASFYLVGHFLPPMPTGVGATYYYDAQYLDWVQQVIGPYPLHFLERCSRRGRYFDDGGHLRSSSSVRHPSIEDILCCSGTLAQNDVEAAARFIRRCLIIDPYGRPTAQELLADEWLQRL</sequence>
<keyword evidence="11" id="KW-1185">Reference proteome</keyword>
<dbReference type="SMART" id="SM00220">
    <property type="entry name" value="S_TKc"/>
    <property type="match status" value="1"/>
</dbReference>
<keyword evidence="2" id="KW-0723">Serine/threonine-protein kinase</keyword>
<gene>
    <name evidence="10" type="ORF">OBBRIDRAFT_782577</name>
</gene>
<dbReference type="InterPro" id="IPR051334">
    <property type="entry name" value="SRPK"/>
</dbReference>
<dbReference type="PANTHER" id="PTHR47634:SF9">
    <property type="entry name" value="PROTEIN KINASE DOMAIN-CONTAINING PROTEIN-RELATED"/>
    <property type="match status" value="1"/>
</dbReference>